<gene>
    <name evidence="6" type="ORF">G4D54_00790</name>
</gene>
<dbReference type="GO" id="GO:0019213">
    <property type="term" value="F:deacetylase activity"/>
    <property type="evidence" value="ECO:0007669"/>
    <property type="project" value="TreeGrafter"/>
</dbReference>
<dbReference type="GO" id="GO:0016811">
    <property type="term" value="F:hydrolase activity, acting on carbon-nitrogen (but not peptide) bonds, in linear amides"/>
    <property type="evidence" value="ECO:0007669"/>
    <property type="project" value="InterPro"/>
</dbReference>
<dbReference type="GO" id="GO:0000272">
    <property type="term" value="P:polysaccharide catabolic process"/>
    <property type="evidence" value="ECO:0007669"/>
    <property type="project" value="InterPro"/>
</dbReference>
<dbReference type="Pfam" id="PF04794">
    <property type="entry name" value="YdjC"/>
    <property type="match status" value="1"/>
</dbReference>
<keyword evidence="2" id="KW-0479">Metal-binding</keyword>
<name>A0AAP9MCA5_CLOIN</name>
<evidence type="ECO:0000256" key="3">
    <source>
        <dbReference type="ARBA" id="ARBA00022801"/>
    </source>
</evidence>
<dbReference type="CDD" id="cd10803">
    <property type="entry name" value="YdjC_EF3048_like"/>
    <property type="match status" value="1"/>
</dbReference>
<dbReference type="Proteomes" id="UP000503330">
    <property type="component" value="Chromosome"/>
</dbReference>
<dbReference type="RefSeq" id="WP_002606831.1">
    <property type="nucleotide sequence ID" value="NZ_BAAACC010000028.1"/>
</dbReference>
<dbReference type="InterPro" id="IPR011330">
    <property type="entry name" value="Glyco_hydro/deAcase_b/a-brl"/>
</dbReference>
<dbReference type="PANTHER" id="PTHR31609">
    <property type="entry name" value="YDJC DEACETYLASE FAMILY MEMBER"/>
    <property type="match status" value="1"/>
</dbReference>
<evidence type="ECO:0000256" key="5">
    <source>
        <dbReference type="ARBA" id="ARBA00023277"/>
    </source>
</evidence>
<dbReference type="Gene3D" id="3.20.20.370">
    <property type="entry name" value="Glycoside hydrolase/deacetylase"/>
    <property type="match status" value="1"/>
</dbReference>
<dbReference type="GeneID" id="61924029"/>
<keyword evidence="4" id="KW-0460">Magnesium</keyword>
<dbReference type="AlphaFoldDB" id="A0AAP9MCA5"/>
<comment type="cofactor">
    <cofactor evidence="1">
        <name>Mg(2+)</name>
        <dbReference type="ChEBI" id="CHEBI:18420"/>
    </cofactor>
</comment>
<proteinExistence type="predicted"/>
<dbReference type="PANTHER" id="PTHR31609:SF1">
    <property type="entry name" value="CARBOHYDRATE DEACETYLASE"/>
    <property type="match status" value="1"/>
</dbReference>
<evidence type="ECO:0000313" key="6">
    <source>
        <dbReference type="EMBL" id="QJA01047.1"/>
    </source>
</evidence>
<dbReference type="GO" id="GO:0046872">
    <property type="term" value="F:metal ion binding"/>
    <property type="evidence" value="ECO:0007669"/>
    <property type="project" value="UniProtKB-KW"/>
</dbReference>
<dbReference type="SUPFAM" id="SSF88713">
    <property type="entry name" value="Glycoside hydrolase/deacetylase"/>
    <property type="match status" value="1"/>
</dbReference>
<sequence length="241" mass="27380">MKRMIVNADDFGFSEAVNHGILKGMQEGIVTSTSIMANMPGFAHAVQLYHEYPDMDMAVGVHLNLTCYRPLLSTHKTLVTETGYFHKQDDLAGYSETEMYEELKAQIDCVLAHGIRIDHLDSHHHIHTTGKLQKVMERLNKEYALPFRGGFTYPVSFPHAKLSMDFYDSGVSLSALEAVCANISDHEVTDLMCHPAYIDQFLYETTSYSLKRMKELEILCSEEAAALLQRYQIQLCTYKEV</sequence>
<evidence type="ECO:0000256" key="2">
    <source>
        <dbReference type="ARBA" id="ARBA00022723"/>
    </source>
</evidence>
<keyword evidence="5" id="KW-0119">Carbohydrate metabolism</keyword>
<dbReference type="EMBL" id="CP048838">
    <property type="protein sequence ID" value="QJA01047.1"/>
    <property type="molecule type" value="Genomic_DNA"/>
</dbReference>
<dbReference type="InterPro" id="IPR006879">
    <property type="entry name" value="YdjC-like"/>
</dbReference>
<organism evidence="6 7">
    <name type="scientific">Clostridium innocuum</name>
    <dbReference type="NCBI Taxonomy" id="1522"/>
    <lineage>
        <taxon>Bacteria</taxon>
        <taxon>Bacillati</taxon>
        <taxon>Bacillota</taxon>
        <taxon>Clostridia</taxon>
        <taxon>Eubacteriales</taxon>
        <taxon>Clostridiaceae</taxon>
        <taxon>Clostridium</taxon>
    </lineage>
</organism>
<protein>
    <submittedName>
        <fullName evidence="6">Carbohydrate deacetylase</fullName>
    </submittedName>
</protein>
<dbReference type="InterPro" id="IPR022948">
    <property type="entry name" value="COD_ChbG_bac"/>
</dbReference>
<keyword evidence="3" id="KW-0378">Hydrolase</keyword>
<evidence type="ECO:0000256" key="1">
    <source>
        <dbReference type="ARBA" id="ARBA00001946"/>
    </source>
</evidence>
<evidence type="ECO:0000256" key="4">
    <source>
        <dbReference type="ARBA" id="ARBA00022842"/>
    </source>
</evidence>
<accession>A0AAP9MCA5</accession>
<reference evidence="6 7" key="1">
    <citation type="submission" date="2020-02" db="EMBL/GenBank/DDBJ databases">
        <authorList>
            <person name="Kociolek L.K."/>
            <person name="Ozer E.A."/>
        </authorList>
    </citation>
    <scope>NUCLEOTIDE SEQUENCE [LARGE SCALE GENOMIC DNA]</scope>
    <source>
        <strain evidence="6 7">ATCC 14501</strain>
    </source>
</reference>
<evidence type="ECO:0000313" key="7">
    <source>
        <dbReference type="Proteomes" id="UP000503330"/>
    </source>
</evidence>